<sequence>MRPCYKEAADISGNGAMIILQKRLQQGIGSFKDTMFQKAKEEMLELFKNLKEKIEENLRSKLDQSMQQVLLTKRSTSLPDVTEEYNKMKEYRERHCKNAKANACDRV</sequence>
<evidence type="ECO:0000313" key="3">
    <source>
        <dbReference type="Proteomes" id="UP001046870"/>
    </source>
</evidence>
<dbReference type="PANTHER" id="PTHR47308">
    <property type="entry name" value="NUCLEAR GTPASE SLIP-GC"/>
    <property type="match status" value="1"/>
</dbReference>
<keyword evidence="1" id="KW-0175">Coiled coil</keyword>
<organism evidence="2 3">
    <name type="scientific">Megalops atlanticus</name>
    <name type="common">Tarpon</name>
    <name type="synonym">Clupea gigantea</name>
    <dbReference type="NCBI Taxonomy" id="7932"/>
    <lineage>
        <taxon>Eukaryota</taxon>
        <taxon>Metazoa</taxon>
        <taxon>Chordata</taxon>
        <taxon>Craniata</taxon>
        <taxon>Vertebrata</taxon>
        <taxon>Euteleostomi</taxon>
        <taxon>Actinopterygii</taxon>
        <taxon>Neopterygii</taxon>
        <taxon>Teleostei</taxon>
        <taxon>Elopiformes</taxon>
        <taxon>Megalopidae</taxon>
        <taxon>Megalops</taxon>
    </lineage>
</organism>
<feature type="coiled-coil region" evidence="1">
    <location>
        <begin position="36"/>
        <end position="64"/>
    </location>
</feature>
<dbReference type="GO" id="GO:0003924">
    <property type="term" value="F:GTPase activity"/>
    <property type="evidence" value="ECO:0007669"/>
    <property type="project" value="TreeGrafter"/>
</dbReference>
<dbReference type="AlphaFoldDB" id="A0A9D3SY41"/>
<name>A0A9D3SY41_MEGAT</name>
<dbReference type="EMBL" id="JAFDVH010000019">
    <property type="protein sequence ID" value="KAG7460149.1"/>
    <property type="molecule type" value="Genomic_DNA"/>
</dbReference>
<dbReference type="OrthoDB" id="8951457at2759"/>
<reference evidence="2" key="1">
    <citation type="submission" date="2021-01" db="EMBL/GenBank/DDBJ databases">
        <authorList>
            <person name="Zahm M."/>
            <person name="Roques C."/>
            <person name="Cabau C."/>
            <person name="Klopp C."/>
            <person name="Donnadieu C."/>
            <person name="Jouanno E."/>
            <person name="Lampietro C."/>
            <person name="Louis A."/>
            <person name="Herpin A."/>
            <person name="Echchiki A."/>
            <person name="Berthelot C."/>
            <person name="Parey E."/>
            <person name="Roest-Crollius H."/>
            <person name="Braasch I."/>
            <person name="Postlethwait J."/>
            <person name="Bobe J."/>
            <person name="Montfort J."/>
            <person name="Bouchez O."/>
            <person name="Begum T."/>
            <person name="Mejri S."/>
            <person name="Adams A."/>
            <person name="Chen W.-J."/>
            <person name="Guiguen Y."/>
        </authorList>
    </citation>
    <scope>NUCLEOTIDE SEQUENCE</scope>
    <source>
        <strain evidence="2">YG-15Mar2019-1</strain>
        <tissue evidence="2">Brain</tissue>
    </source>
</reference>
<evidence type="ECO:0000256" key="1">
    <source>
        <dbReference type="SAM" id="Coils"/>
    </source>
</evidence>
<proteinExistence type="predicted"/>
<evidence type="ECO:0000313" key="2">
    <source>
        <dbReference type="EMBL" id="KAG7460149.1"/>
    </source>
</evidence>
<protein>
    <submittedName>
        <fullName evidence="2">Uncharacterized protein</fullName>
    </submittedName>
</protein>
<gene>
    <name evidence="2" type="ORF">MATL_G00218190</name>
</gene>
<keyword evidence="3" id="KW-1185">Reference proteome</keyword>
<accession>A0A9D3SY41</accession>
<dbReference type="PANTHER" id="PTHR47308:SF1">
    <property type="entry name" value="NUCLEAR GTPASE SLIP-GC"/>
    <property type="match status" value="1"/>
</dbReference>
<dbReference type="InterPro" id="IPR053082">
    <property type="entry name" value="Nuclear_GTPase_SLIP-GC"/>
</dbReference>
<dbReference type="Proteomes" id="UP001046870">
    <property type="component" value="Chromosome 19"/>
</dbReference>
<comment type="caution">
    <text evidence="2">The sequence shown here is derived from an EMBL/GenBank/DDBJ whole genome shotgun (WGS) entry which is preliminary data.</text>
</comment>